<dbReference type="Proteomes" id="UP000238164">
    <property type="component" value="Chromosome 1"/>
</dbReference>
<evidence type="ECO:0000313" key="4">
    <source>
        <dbReference type="EMBL" id="SPD87737.1"/>
    </source>
</evidence>
<dbReference type="SMART" id="SM00028">
    <property type="entry name" value="TPR"/>
    <property type="match status" value="2"/>
</dbReference>
<dbReference type="GO" id="GO:0005524">
    <property type="term" value="F:ATP binding"/>
    <property type="evidence" value="ECO:0007669"/>
    <property type="project" value="UniProtKB-KW"/>
</dbReference>
<dbReference type="InterPro" id="IPR027417">
    <property type="entry name" value="P-loop_NTPase"/>
</dbReference>
<dbReference type="PRINTS" id="PR00038">
    <property type="entry name" value="HTHLUXR"/>
</dbReference>
<dbReference type="PANTHER" id="PTHR16305">
    <property type="entry name" value="TESTICULAR SOLUBLE ADENYLYL CYCLASE"/>
    <property type="match status" value="1"/>
</dbReference>
<dbReference type="PROSITE" id="PS50043">
    <property type="entry name" value="HTH_LUXR_2"/>
    <property type="match status" value="1"/>
</dbReference>
<evidence type="ECO:0000256" key="1">
    <source>
        <dbReference type="ARBA" id="ARBA00022741"/>
    </source>
</evidence>
<dbReference type="GO" id="GO:0004016">
    <property type="term" value="F:adenylate cyclase activity"/>
    <property type="evidence" value="ECO:0007669"/>
    <property type="project" value="TreeGrafter"/>
</dbReference>
<gene>
    <name evidence="4" type="ORF">MPLG2_2707</name>
</gene>
<dbReference type="InterPro" id="IPR016032">
    <property type="entry name" value="Sig_transdc_resp-reg_C-effctor"/>
</dbReference>
<dbReference type="CDD" id="cd06170">
    <property type="entry name" value="LuxR_C_like"/>
    <property type="match status" value="1"/>
</dbReference>
<dbReference type="RefSeq" id="WP_105186412.1">
    <property type="nucleotide sequence ID" value="NZ_BAAAGO010000031.1"/>
</dbReference>
<dbReference type="Gene3D" id="1.10.10.10">
    <property type="entry name" value="Winged helix-like DNA-binding domain superfamily/Winged helix DNA-binding domain"/>
    <property type="match status" value="1"/>
</dbReference>
<reference evidence="4 5" key="1">
    <citation type="submission" date="2018-02" db="EMBL/GenBank/DDBJ databases">
        <authorList>
            <person name="Cohen D.B."/>
            <person name="Kent A.D."/>
        </authorList>
    </citation>
    <scope>NUCLEOTIDE SEQUENCE [LARGE SCALE GENOMIC DNA]</scope>
    <source>
        <strain evidence="4">1</strain>
    </source>
</reference>
<dbReference type="PROSITE" id="PS00622">
    <property type="entry name" value="HTH_LUXR_1"/>
    <property type="match status" value="1"/>
</dbReference>
<dbReference type="PANTHER" id="PTHR16305:SF35">
    <property type="entry name" value="TRANSCRIPTIONAL ACTIVATOR DOMAIN"/>
    <property type="match status" value="1"/>
</dbReference>
<dbReference type="GO" id="GO:0006355">
    <property type="term" value="P:regulation of DNA-templated transcription"/>
    <property type="evidence" value="ECO:0007669"/>
    <property type="project" value="InterPro"/>
</dbReference>
<dbReference type="Pfam" id="PF13191">
    <property type="entry name" value="AAA_16"/>
    <property type="match status" value="1"/>
</dbReference>
<dbReference type="SUPFAM" id="SSF52540">
    <property type="entry name" value="P-loop containing nucleoside triphosphate hydrolases"/>
    <property type="match status" value="1"/>
</dbReference>
<dbReference type="Gene3D" id="1.25.40.10">
    <property type="entry name" value="Tetratricopeptide repeat domain"/>
    <property type="match status" value="1"/>
</dbReference>
<dbReference type="GO" id="GO:0003677">
    <property type="term" value="F:DNA binding"/>
    <property type="evidence" value="ECO:0007669"/>
    <property type="project" value="InterPro"/>
</dbReference>
<dbReference type="SUPFAM" id="SSF46894">
    <property type="entry name" value="C-terminal effector domain of the bipartite response regulators"/>
    <property type="match status" value="1"/>
</dbReference>
<dbReference type="AlphaFoldDB" id="A0A2N9JJX1"/>
<proteinExistence type="predicted"/>
<dbReference type="KEGG" id="mgg:MPLG2_2707"/>
<dbReference type="GO" id="GO:0005737">
    <property type="term" value="C:cytoplasm"/>
    <property type="evidence" value="ECO:0007669"/>
    <property type="project" value="TreeGrafter"/>
</dbReference>
<accession>A0A2N9JJX1</accession>
<feature type="domain" description="HTH luxR-type" evidence="3">
    <location>
        <begin position="774"/>
        <end position="839"/>
    </location>
</feature>
<evidence type="ECO:0000256" key="2">
    <source>
        <dbReference type="ARBA" id="ARBA00022840"/>
    </source>
</evidence>
<evidence type="ECO:0000259" key="3">
    <source>
        <dbReference type="PROSITE" id="PS50043"/>
    </source>
</evidence>
<dbReference type="InterPro" id="IPR000792">
    <property type="entry name" value="Tscrpt_reg_LuxR_C"/>
</dbReference>
<dbReference type="SMART" id="SM00421">
    <property type="entry name" value="HTH_LUXR"/>
    <property type="match status" value="1"/>
</dbReference>
<sequence>MLEREADLSRLKQAAESLRTREGGVVVVSGEAGIGKSTLLAAFLDDLPDDFRVLRGWCDNLVTAHPLGPIREAVQGRHGDAPTSARLDAALASGDVPTVLAELSAGLGRGRPTVLVVEDLHWADDATLDVLAYLARRIERVRLLLVCSLRPEDSASPALRRMLGELPARGTVRLDLAPLSRAAVAQLNDDSAWNTDDLLQVTGGNPFFVTEVLAASSDDVPATVSDAVLARLERAGPLCRQALERLSVWSGELPHELADAVLGDASDGLAEAEARGLITVTEHGVRFRHELARRATELSLPTLRRRAIDRHVVGLLAGGDDVPRLLHHAMRCSDGAVIVAHAPSEGEYSARVGANRQAIAYFAAALDHEHLMTPHQVAAVCDSYAWVLHIGHRFDQAVLNGRRAVRLWAGLGERAAEASALRRLARELLMVGRPDEALACAERALELVDRGDPEALAAALGALGSHHALAGDDGGTVLLEQALQLVGAGALPGTESLCLNYLSMSIADATVEQRIELSWRSLGSALADQAHEATARAYTNVAELLYRYGRVDELESLVGTGLEFVREHGYWSHASNLEVHQALLLQRRGDWPAAADLLRRVVSRDPEPGMLITYSLPNLARLQARRGDPPAYEVLRHCWGVALRQRLLTGLGFAGAALAEWAWLNGRPDVAAEVLDGWRTHSERPAAEPLDAEIRRYAARAGVSEPTRPGADPWVGQDPYEVALLGLETADPDALLAGLRTLDLLEANATAALVRRLLAGQGVKAVPRGPSRSTRANPVGLTDRQLDVVRLAADGLTNAEIAARLVLSVRTVDHHISAAMAKLAVHSRRELAAALQSTEG</sequence>
<dbReference type="InterPro" id="IPR041664">
    <property type="entry name" value="AAA_16"/>
</dbReference>
<dbReference type="OrthoDB" id="5476461at2"/>
<keyword evidence="1" id="KW-0547">Nucleotide-binding</keyword>
<organism evidence="4 5">
    <name type="scientific">Micropruina glycogenica</name>
    <dbReference type="NCBI Taxonomy" id="75385"/>
    <lineage>
        <taxon>Bacteria</taxon>
        <taxon>Bacillati</taxon>
        <taxon>Actinomycetota</taxon>
        <taxon>Actinomycetes</taxon>
        <taxon>Propionibacteriales</taxon>
        <taxon>Nocardioidaceae</taxon>
        <taxon>Micropruina</taxon>
    </lineage>
</organism>
<dbReference type="InterPro" id="IPR011990">
    <property type="entry name" value="TPR-like_helical_dom_sf"/>
</dbReference>
<protein>
    <submittedName>
        <fullName evidence="4">Putative LuxR-family transcriptional regulator</fullName>
    </submittedName>
</protein>
<dbReference type="InterPro" id="IPR036388">
    <property type="entry name" value="WH-like_DNA-bd_sf"/>
</dbReference>
<keyword evidence="2" id="KW-0067">ATP-binding</keyword>
<name>A0A2N9JJX1_9ACTN</name>
<dbReference type="SUPFAM" id="SSF48452">
    <property type="entry name" value="TPR-like"/>
    <property type="match status" value="1"/>
</dbReference>
<keyword evidence="5" id="KW-1185">Reference proteome</keyword>
<evidence type="ECO:0000313" key="5">
    <source>
        <dbReference type="Proteomes" id="UP000238164"/>
    </source>
</evidence>
<dbReference type="Pfam" id="PF00196">
    <property type="entry name" value="GerE"/>
    <property type="match status" value="1"/>
</dbReference>
<dbReference type="EMBL" id="LT985188">
    <property type="protein sequence ID" value="SPD87737.1"/>
    <property type="molecule type" value="Genomic_DNA"/>
</dbReference>
<dbReference type="InterPro" id="IPR019734">
    <property type="entry name" value="TPR_rpt"/>
</dbReference>